<evidence type="ECO:0000313" key="2">
    <source>
        <dbReference type="EMBL" id="KAK6787626.1"/>
    </source>
</evidence>
<accession>A0AAN8TPQ5</accession>
<evidence type="ECO:0000259" key="1">
    <source>
        <dbReference type="Pfam" id="PF13966"/>
    </source>
</evidence>
<keyword evidence="3" id="KW-1185">Reference proteome</keyword>
<dbReference type="Pfam" id="PF13966">
    <property type="entry name" value="zf-RVT"/>
    <property type="match status" value="1"/>
</dbReference>
<dbReference type="InterPro" id="IPR026960">
    <property type="entry name" value="RVT-Znf"/>
</dbReference>
<reference evidence="2 3" key="1">
    <citation type="submission" date="2024-02" db="EMBL/GenBank/DDBJ databases">
        <title>de novo genome assembly of Solanum bulbocastanum strain 11H21.</title>
        <authorList>
            <person name="Hosaka A.J."/>
        </authorList>
    </citation>
    <scope>NUCLEOTIDE SEQUENCE [LARGE SCALE GENOMIC DNA]</scope>
    <source>
        <tissue evidence="2">Young leaves</tissue>
    </source>
</reference>
<proteinExistence type="predicted"/>
<name>A0AAN8TPQ5_SOLBU</name>
<sequence length="86" mass="10235">MWCKDIHFEINFLVWRIWKGRIATEDNLKRMKVNIASTCYCCEIFEEETIAYLFLTSLIAQKLCRKFATYASVQMQGGLKQMIQSW</sequence>
<feature type="domain" description="Reverse transcriptase zinc-binding" evidence="1">
    <location>
        <begin position="1"/>
        <end position="62"/>
    </location>
</feature>
<dbReference type="AlphaFoldDB" id="A0AAN8TPQ5"/>
<comment type="caution">
    <text evidence="2">The sequence shown here is derived from an EMBL/GenBank/DDBJ whole genome shotgun (WGS) entry which is preliminary data.</text>
</comment>
<dbReference type="Proteomes" id="UP001371456">
    <property type="component" value="Unassembled WGS sequence"/>
</dbReference>
<protein>
    <recommendedName>
        <fullName evidence="1">Reverse transcriptase zinc-binding domain-containing protein</fullName>
    </recommendedName>
</protein>
<gene>
    <name evidence="2" type="ORF">RDI58_016151</name>
</gene>
<evidence type="ECO:0000313" key="3">
    <source>
        <dbReference type="Proteomes" id="UP001371456"/>
    </source>
</evidence>
<organism evidence="2 3">
    <name type="scientific">Solanum bulbocastanum</name>
    <name type="common">Wild potato</name>
    <dbReference type="NCBI Taxonomy" id="147425"/>
    <lineage>
        <taxon>Eukaryota</taxon>
        <taxon>Viridiplantae</taxon>
        <taxon>Streptophyta</taxon>
        <taxon>Embryophyta</taxon>
        <taxon>Tracheophyta</taxon>
        <taxon>Spermatophyta</taxon>
        <taxon>Magnoliopsida</taxon>
        <taxon>eudicotyledons</taxon>
        <taxon>Gunneridae</taxon>
        <taxon>Pentapetalae</taxon>
        <taxon>asterids</taxon>
        <taxon>lamiids</taxon>
        <taxon>Solanales</taxon>
        <taxon>Solanaceae</taxon>
        <taxon>Solanoideae</taxon>
        <taxon>Solaneae</taxon>
        <taxon>Solanum</taxon>
    </lineage>
</organism>
<dbReference type="EMBL" id="JBANQN010000006">
    <property type="protein sequence ID" value="KAK6787626.1"/>
    <property type="molecule type" value="Genomic_DNA"/>
</dbReference>